<dbReference type="AlphaFoldDB" id="A0A2T2ZUW3"/>
<organism evidence="2 3">
    <name type="scientific">Coniella lustricola</name>
    <dbReference type="NCBI Taxonomy" id="2025994"/>
    <lineage>
        <taxon>Eukaryota</taxon>
        <taxon>Fungi</taxon>
        <taxon>Dikarya</taxon>
        <taxon>Ascomycota</taxon>
        <taxon>Pezizomycotina</taxon>
        <taxon>Sordariomycetes</taxon>
        <taxon>Sordariomycetidae</taxon>
        <taxon>Diaporthales</taxon>
        <taxon>Schizoparmaceae</taxon>
        <taxon>Coniella</taxon>
    </lineage>
</organism>
<feature type="transmembrane region" description="Helical" evidence="1">
    <location>
        <begin position="137"/>
        <end position="157"/>
    </location>
</feature>
<keyword evidence="1" id="KW-0812">Transmembrane</keyword>
<dbReference type="EMBL" id="KZ678658">
    <property type="protein sequence ID" value="PSR77360.1"/>
    <property type="molecule type" value="Genomic_DNA"/>
</dbReference>
<dbReference type="InParanoid" id="A0A2T2ZUW3"/>
<accession>A0A2T2ZUW3</accession>
<evidence type="ECO:0000313" key="3">
    <source>
        <dbReference type="Proteomes" id="UP000241462"/>
    </source>
</evidence>
<proteinExistence type="predicted"/>
<dbReference type="Proteomes" id="UP000241462">
    <property type="component" value="Unassembled WGS sequence"/>
</dbReference>
<protein>
    <submittedName>
        <fullName evidence="2">Uncharacterized protein</fullName>
    </submittedName>
</protein>
<reference evidence="2 3" key="1">
    <citation type="journal article" date="2018" name="Mycol. Prog.">
        <title>Coniella lustricola, a new species from submerged detritus.</title>
        <authorList>
            <person name="Raudabaugh D.B."/>
            <person name="Iturriaga T."/>
            <person name="Carver A."/>
            <person name="Mondo S."/>
            <person name="Pangilinan J."/>
            <person name="Lipzen A."/>
            <person name="He G."/>
            <person name="Amirebrahimi M."/>
            <person name="Grigoriev I.V."/>
            <person name="Miller A.N."/>
        </authorList>
    </citation>
    <scope>NUCLEOTIDE SEQUENCE [LARGE SCALE GENOMIC DNA]</scope>
    <source>
        <strain evidence="2 3">B22-T-1</strain>
    </source>
</reference>
<keyword evidence="1" id="KW-0472">Membrane</keyword>
<evidence type="ECO:0000313" key="2">
    <source>
        <dbReference type="EMBL" id="PSR77360.1"/>
    </source>
</evidence>
<keyword evidence="1" id="KW-1133">Transmembrane helix</keyword>
<name>A0A2T2ZUW3_9PEZI</name>
<keyword evidence="3" id="KW-1185">Reference proteome</keyword>
<sequence length="180" mass="20377">MDLLSQRTAFPVSFARPAERTDGRISIRPSMGKILRVTCAAGGALHADQHFEARPVVCRVIVLHCQINVHVHVTLSGFLRHRKWAALFRVAFSSAHARMMHIQWPTGTETLGVVRLCYAMLCTACTYLCMRVKLVDIYIYIYIYIYFIVICVDDLFADFNYFRGPLVAGGRGVFGFIDLV</sequence>
<gene>
    <name evidence="2" type="ORF">BD289DRAFT_148048</name>
</gene>
<evidence type="ECO:0000256" key="1">
    <source>
        <dbReference type="SAM" id="Phobius"/>
    </source>
</evidence>